<keyword evidence="2" id="KW-0805">Transcription regulation</keyword>
<dbReference type="InterPro" id="IPR000792">
    <property type="entry name" value="Tscrpt_reg_LuxR_C"/>
</dbReference>
<feature type="modified residue" description="4-aspartylphosphate" evidence="5">
    <location>
        <position position="75"/>
    </location>
</feature>
<evidence type="ECO:0000313" key="8">
    <source>
        <dbReference type="EMBL" id="MDQ8193135.1"/>
    </source>
</evidence>
<keyword evidence="1 5" id="KW-0597">Phosphoprotein</keyword>
<dbReference type="PANTHER" id="PTHR43214:SF41">
    <property type="entry name" value="NITRATE_NITRITE RESPONSE REGULATOR PROTEIN NARP"/>
    <property type="match status" value="1"/>
</dbReference>
<dbReference type="InterPro" id="IPR058245">
    <property type="entry name" value="NreC/VraR/RcsB-like_REC"/>
</dbReference>
<organism evidence="8 9">
    <name type="scientific">Thalassobacterium sedimentorum</name>
    <dbReference type="NCBI Taxonomy" id="3041258"/>
    <lineage>
        <taxon>Bacteria</taxon>
        <taxon>Pseudomonadati</taxon>
        <taxon>Verrucomicrobiota</taxon>
        <taxon>Opitutia</taxon>
        <taxon>Puniceicoccales</taxon>
        <taxon>Coraliomargaritaceae</taxon>
        <taxon>Thalassobacterium</taxon>
    </lineage>
</organism>
<dbReference type="InterPro" id="IPR001789">
    <property type="entry name" value="Sig_transdc_resp-reg_receiver"/>
</dbReference>
<evidence type="ECO:0000256" key="5">
    <source>
        <dbReference type="PROSITE-ProRule" id="PRU00169"/>
    </source>
</evidence>
<feature type="domain" description="Response regulatory" evidence="7">
    <location>
        <begin position="24"/>
        <end position="140"/>
    </location>
</feature>
<dbReference type="SMART" id="SM00448">
    <property type="entry name" value="REC"/>
    <property type="match status" value="1"/>
</dbReference>
<dbReference type="Pfam" id="PF00196">
    <property type="entry name" value="GerE"/>
    <property type="match status" value="1"/>
</dbReference>
<evidence type="ECO:0000256" key="4">
    <source>
        <dbReference type="ARBA" id="ARBA00023163"/>
    </source>
</evidence>
<dbReference type="SUPFAM" id="SSF52172">
    <property type="entry name" value="CheY-like"/>
    <property type="match status" value="1"/>
</dbReference>
<gene>
    <name evidence="8" type="ORF">QEH59_01770</name>
</gene>
<evidence type="ECO:0000256" key="2">
    <source>
        <dbReference type="ARBA" id="ARBA00023015"/>
    </source>
</evidence>
<dbReference type="CDD" id="cd17535">
    <property type="entry name" value="REC_NarL-like"/>
    <property type="match status" value="1"/>
</dbReference>
<keyword evidence="4" id="KW-0804">Transcription</keyword>
<dbReference type="PRINTS" id="PR00038">
    <property type="entry name" value="HTHLUXR"/>
</dbReference>
<dbReference type="RefSeq" id="WP_308983643.1">
    <property type="nucleotide sequence ID" value="NZ_JARXIC010000002.1"/>
</dbReference>
<feature type="domain" description="HTH luxR-type" evidence="6">
    <location>
        <begin position="163"/>
        <end position="228"/>
    </location>
</feature>
<dbReference type="SMART" id="SM00421">
    <property type="entry name" value="HTH_LUXR"/>
    <property type="match status" value="1"/>
</dbReference>
<dbReference type="InterPro" id="IPR039420">
    <property type="entry name" value="WalR-like"/>
</dbReference>
<sequence>MTQLLDANKPETHRNPNLNIAMKKVIVIEDQTIMRDLICQLISGYPNMQVIAQSGDGAEGYELCLEQAPDLVILDIMLPKLNGSEVLRRLKAKNPKINILIFSAASSNTMVNRLLKSGVTGYIEKDAGLEELEKAINLVSEGRSYFSPRVVDAMRELMVSGGQDDSLEALTTREREIVQLIAESYSNKEIAAKLGMSVRTADTHRTNIMKKLDLHDVAALTRWAIANLLVDPSDGDISTAQS</sequence>
<keyword evidence="3" id="KW-0238">DNA-binding</keyword>
<accession>A0ABU1AGZ6</accession>
<dbReference type="Proteomes" id="UP001243717">
    <property type="component" value="Unassembled WGS sequence"/>
</dbReference>
<dbReference type="EMBL" id="JARXIC010000002">
    <property type="protein sequence ID" value="MDQ8193135.1"/>
    <property type="molecule type" value="Genomic_DNA"/>
</dbReference>
<keyword evidence="9" id="KW-1185">Reference proteome</keyword>
<dbReference type="CDD" id="cd06170">
    <property type="entry name" value="LuxR_C_like"/>
    <property type="match status" value="1"/>
</dbReference>
<dbReference type="Pfam" id="PF00072">
    <property type="entry name" value="Response_reg"/>
    <property type="match status" value="1"/>
</dbReference>
<evidence type="ECO:0000313" key="9">
    <source>
        <dbReference type="Proteomes" id="UP001243717"/>
    </source>
</evidence>
<dbReference type="PROSITE" id="PS50043">
    <property type="entry name" value="HTH_LUXR_2"/>
    <property type="match status" value="1"/>
</dbReference>
<dbReference type="PANTHER" id="PTHR43214">
    <property type="entry name" value="TWO-COMPONENT RESPONSE REGULATOR"/>
    <property type="match status" value="1"/>
</dbReference>
<proteinExistence type="predicted"/>
<comment type="caution">
    <text evidence="8">The sequence shown here is derived from an EMBL/GenBank/DDBJ whole genome shotgun (WGS) entry which is preliminary data.</text>
</comment>
<dbReference type="InterPro" id="IPR016032">
    <property type="entry name" value="Sig_transdc_resp-reg_C-effctor"/>
</dbReference>
<dbReference type="Gene3D" id="3.40.50.2300">
    <property type="match status" value="1"/>
</dbReference>
<name>A0ABU1AGZ6_9BACT</name>
<protein>
    <submittedName>
        <fullName evidence="8">Response regulator transcription factor</fullName>
    </submittedName>
</protein>
<dbReference type="SUPFAM" id="SSF46894">
    <property type="entry name" value="C-terminal effector domain of the bipartite response regulators"/>
    <property type="match status" value="1"/>
</dbReference>
<evidence type="ECO:0000259" key="7">
    <source>
        <dbReference type="PROSITE" id="PS50110"/>
    </source>
</evidence>
<reference evidence="8 9" key="1">
    <citation type="submission" date="2023-04" db="EMBL/GenBank/DDBJ databases">
        <title>A novel bacteria isolated from coastal sediment.</title>
        <authorList>
            <person name="Liu X.-J."/>
            <person name="Du Z.-J."/>
        </authorList>
    </citation>
    <scope>NUCLEOTIDE SEQUENCE [LARGE SCALE GENOMIC DNA]</scope>
    <source>
        <strain evidence="8 9">SDUM461004</strain>
    </source>
</reference>
<evidence type="ECO:0000256" key="3">
    <source>
        <dbReference type="ARBA" id="ARBA00023125"/>
    </source>
</evidence>
<dbReference type="PROSITE" id="PS50110">
    <property type="entry name" value="RESPONSE_REGULATORY"/>
    <property type="match status" value="1"/>
</dbReference>
<evidence type="ECO:0000259" key="6">
    <source>
        <dbReference type="PROSITE" id="PS50043"/>
    </source>
</evidence>
<evidence type="ECO:0000256" key="1">
    <source>
        <dbReference type="ARBA" id="ARBA00022553"/>
    </source>
</evidence>
<dbReference type="InterPro" id="IPR011006">
    <property type="entry name" value="CheY-like_superfamily"/>
</dbReference>